<sequence>MSRFKVVFENTIQSGGFSLEQYLITLHQEKDMLDSFDGHDDYELDMRLFEGEIQKVNRLLES</sequence>
<gene>
    <name evidence="1" type="ORF">FB550_115139</name>
</gene>
<proteinExistence type="predicted"/>
<dbReference type="EMBL" id="VIVN01000015">
    <property type="protein sequence ID" value="TWD93495.1"/>
    <property type="molecule type" value="Genomic_DNA"/>
</dbReference>
<comment type="caution">
    <text evidence="1">The sequence shown here is derived from an EMBL/GenBank/DDBJ whole genome shotgun (WGS) entry which is preliminary data.</text>
</comment>
<keyword evidence="2" id="KW-1185">Reference proteome</keyword>
<organism evidence="1 2">
    <name type="scientific">Neobacillus bataviensis</name>
    <dbReference type="NCBI Taxonomy" id="220685"/>
    <lineage>
        <taxon>Bacteria</taxon>
        <taxon>Bacillati</taxon>
        <taxon>Bacillota</taxon>
        <taxon>Bacilli</taxon>
        <taxon>Bacillales</taxon>
        <taxon>Bacillaceae</taxon>
        <taxon>Neobacillus</taxon>
    </lineage>
</organism>
<evidence type="ECO:0000313" key="2">
    <source>
        <dbReference type="Proteomes" id="UP000319671"/>
    </source>
</evidence>
<accession>A0A561CQJ0</accession>
<protein>
    <submittedName>
        <fullName evidence="1">Uncharacterized protein</fullName>
    </submittedName>
</protein>
<dbReference type="Proteomes" id="UP000319671">
    <property type="component" value="Unassembled WGS sequence"/>
</dbReference>
<dbReference type="AlphaFoldDB" id="A0A561CQJ0"/>
<reference evidence="1 2" key="1">
    <citation type="submission" date="2019-06" db="EMBL/GenBank/DDBJ databases">
        <title>Sorghum-associated microbial communities from plants grown in Nebraska, USA.</title>
        <authorList>
            <person name="Schachtman D."/>
        </authorList>
    </citation>
    <scope>NUCLEOTIDE SEQUENCE [LARGE SCALE GENOMIC DNA]</scope>
    <source>
        <strain evidence="1 2">2482</strain>
    </source>
</reference>
<dbReference type="RefSeq" id="WP_088087141.1">
    <property type="nucleotide sequence ID" value="NZ_JAHXYW010000012.1"/>
</dbReference>
<name>A0A561CQJ0_9BACI</name>
<evidence type="ECO:0000313" key="1">
    <source>
        <dbReference type="EMBL" id="TWD93495.1"/>
    </source>
</evidence>